<dbReference type="Gene3D" id="1.10.510.10">
    <property type="entry name" value="Transferase(Phosphotransferase) domain 1"/>
    <property type="match status" value="1"/>
</dbReference>
<dbReference type="InterPro" id="IPR011009">
    <property type="entry name" value="Kinase-like_dom_sf"/>
</dbReference>
<gene>
    <name evidence="8" type="ORF">EXIGLDRAFT_610231</name>
</gene>
<evidence type="ECO:0000313" key="8">
    <source>
        <dbReference type="EMBL" id="KZV95668.1"/>
    </source>
</evidence>
<reference evidence="8 9" key="1">
    <citation type="journal article" date="2016" name="Mol. Biol. Evol.">
        <title>Comparative Genomics of Early-Diverging Mushroom-Forming Fungi Provides Insights into the Origins of Lignocellulose Decay Capabilities.</title>
        <authorList>
            <person name="Nagy L.G."/>
            <person name="Riley R."/>
            <person name="Tritt A."/>
            <person name="Adam C."/>
            <person name="Daum C."/>
            <person name="Floudas D."/>
            <person name="Sun H."/>
            <person name="Yadav J.S."/>
            <person name="Pangilinan J."/>
            <person name="Larsson K.H."/>
            <person name="Matsuura K."/>
            <person name="Barry K."/>
            <person name="Labutti K."/>
            <person name="Kuo R."/>
            <person name="Ohm R.A."/>
            <person name="Bhattacharya S.S."/>
            <person name="Shirouzu T."/>
            <person name="Yoshinaga Y."/>
            <person name="Martin F.M."/>
            <person name="Grigoriev I.V."/>
            <person name="Hibbett D.S."/>
        </authorList>
    </citation>
    <scope>NUCLEOTIDE SEQUENCE [LARGE SCALE GENOMIC DNA]</scope>
    <source>
        <strain evidence="8 9">HHB12029</strain>
    </source>
</reference>
<dbReference type="STRING" id="1314781.A0A165K1Z0"/>
<dbReference type="GO" id="GO:0005524">
    <property type="term" value="F:ATP binding"/>
    <property type="evidence" value="ECO:0007669"/>
    <property type="project" value="UniProtKB-KW"/>
</dbReference>
<dbReference type="Proteomes" id="UP000077266">
    <property type="component" value="Unassembled WGS sequence"/>
</dbReference>
<dbReference type="PROSITE" id="PS50011">
    <property type="entry name" value="PROTEIN_KINASE_DOM"/>
    <property type="match status" value="1"/>
</dbReference>
<organism evidence="8 9">
    <name type="scientific">Exidia glandulosa HHB12029</name>
    <dbReference type="NCBI Taxonomy" id="1314781"/>
    <lineage>
        <taxon>Eukaryota</taxon>
        <taxon>Fungi</taxon>
        <taxon>Dikarya</taxon>
        <taxon>Basidiomycota</taxon>
        <taxon>Agaricomycotina</taxon>
        <taxon>Agaricomycetes</taxon>
        <taxon>Auriculariales</taxon>
        <taxon>Exidiaceae</taxon>
        <taxon>Exidia</taxon>
    </lineage>
</organism>
<sequence>IVHGSIKGCDVLISDDGVARLSDFGLSRLLEDSQSTTDTGVKGATRWMAPELLLEYSAQLSYASDIWACGCLLIEISTGKPPYHTLKMEAQVMLEIYKGSHPLRPGGFPDKIWELSTQCWQNVPQDRPTTTLLLQQVQTLLEYSESVRVYTRNVLEHR</sequence>
<name>A0A165K1Z0_EXIGL</name>
<evidence type="ECO:0000256" key="4">
    <source>
        <dbReference type="ARBA" id="ARBA00022741"/>
    </source>
</evidence>
<dbReference type="GO" id="GO:0004674">
    <property type="term" value="F:protein serine/threonine kinase activity"/>
    <property type="evidence" value="ECO:0007669"/>
    <property type="project" value="UniProtKB-KW"/>
</dbReference>
<keyword evidence="9" id="KW-1185">Reference proteome</keyword>
<evidence type="ECO:0000256" key="6">
    <source>
        <dbReference type="ARBA" id="ARBA00022840"/>
    </source>
</evidence>
<evidence type="ECO:0000256" key="5">
    <source>
        <dbReference type="ARBA" id="ARBA00022777"/>
    </source>
</evidence>
<protein>
    <submittedName>
        <fullName evidence="8">Kinase-like protein</fullName>
    </submittedName>
</protein>
<keyword evidence="5 8" id="KW-0418">Kinase</keyword>
<evidence type="ECO:0000256" key="2">
    <source>
        <dbReference type="ARBA" id="ARBA00022527"/>
    </source>
</evidence>
<dbReference type="PANTHER" id="PTHR11584">
    <property type="entry name" value="SERINE/THREONINE PROTEIN KINASE"/>
    <property type="match status" value="1"/>
</dbReference>
<comment type="similarity">
    <text evidence="1">Belongs to the protein kinase superfamily. STE Ser/Thr protein kinase family. MAP kinase kinase kinase subfamily.</text>
</comment>
<dbReference type="EMBL" id="KV425953">
    <property type="protein sequence ID" value="KZV95668.1"/>
    <property type="molecule type" value="Genomic_DNA"/>
</dbReference>
<proteinExistence type="inferred from homology"/>
<keyword evidence="4" id="KW-0547">Nucleotide-binding</keyword>
<evidence type="ECO:0000256" key="3">
    <source>
        <dbReference type="ARBA" id="ARBA00022679"/>
    </source>
</evidence>
<keyword evidence="6" id="KW-0067">ATP-binding</keyword>
<dbReference type="PANTHER" id="PTHR11584:SF369">
    <property type="entry name" value="MITOGEN-ACTIVATED PROTEIN KINASE KINASE KINASE 19-RELATED"/>
    <property type="match status" value="1"/>
</dbReference>
<feature type="domain" description="Protein kinase" evidence="7">
    <location>
        <begin position="1"/>
        <end position="141"/>
    </location>
</feature>
<evidence type="ECO:0000313" key="9">
    <source>
        <dbReference type="Proteomes" id="UP000077266"/>
    </source>
</evidence>
<feature type="non-terminal residue" evidence="8">
    <location>
        <position position="1"/>
    </location>
</feature>
<dbReference type="AlphaFoldDB" id="A0A165K1Z0"/>
<dbReference type="OrthoDB" id="346907at2759"/>
<evidence type="ECO:0000259" key="7">
    <source>
        <dbReference type="PROSITE" id="PS50011"/>
    </source>
</evidence>
<dbReference type="InterPro" id="IPR000719">
    <property type="entry name" value="Prot_kinase_dom"/>
</dbReference>
<evidence type="ECO:0000256" key="1">
    <source>
        <dbReference type="ARBA" id="ARBA00006529"/>
    </source>
</evidence>
<keyword evidence="2" id="KW-0723">Serine/threonine-protein kinase</keyword>
<dbReference type="InParanoid" id="A0A165K1Z0"/>
<dbReference type="SUPFAM" id="SSF56112">
    <property type="entry name" value="Protein kinase-like (PK-like)"/>
    <property type="match status" value="1"/>
</dbReference>
<keyword evidence="3" id="KW-0808">Transferase</keyword>
<dbReference type="InterPro" id="IPR001245">
    <property type="entry name" value="Ser-Thr/Tyr_kinase_cat_dom"/>
</dbReference>
<dbReference type="Pfam" id="PF07714">
    <property type="entry name" value="PK_Tyr_Ser-Thr"/>
    <property type="match status" value="1"/>
</dbReference>
<accession>A0A165K1Z0</accession>